<evidence type="ECO:0000256" key="4">
    <source>
        <dbReference type="ARBA" id="ARBA00020973"/>
    </source>
</evidence>
<evidence type="ECO:0000256" key="1">
    <source>
        <dbReference type="ARBA" id="ARBA00004395"/>
    </source>
</evidence>
<dbReference type="Pfam" id="PF01784">
    <property type="entry name" value="DUF34_NIF3"/>
    <property type="match status" value="1"/>
</dbReference>
<dbReference type="GO" id="GO:0000139">
    <property type="term" value="C:Golgi membrane"/>
    <property type="evidence" value="ECO:0007669"/>
    <property type="project" value="UniProtKB-SubCell"/>
</dbReference>
<dbReference type="Pfam" id="PF20653">
    <property type="entry name" value="COG6_C"/>
    <property type="match status" value="1"/>
</dbReference>
<dbReference type="GO" id="GO:0006891">
    <property type="term" value="P:intra-Golgi vesicle-mediated transport"/>
    <property type="evidence" value="ECO:0007669"/>
    <property type="project" value="UniProtKB-UniRule"/>
</dbReference>
<feature type="binding site" evidence="11">
    <location>
        <position position="1021"/>
    </location>
    <ligand>
        <name>a divalent metal cation</name>
        <dbReference type="ChEBI" id="CHEBI:60240"/>
        <label>1</label>
    </ligand>
</feature>
<evidence type="ECO:0000256" key="8">
    <source>
        <dbReference type="ARBA" id="ARBA00023136"/>
    </source>
</evidence>
<dbReference type="Gene3D" id="3.40.1390.30">
    <property type="entry name" value="NIF3 (NGG1p interacting factor 3)-like"/>
    <property type="match status" value="2"/>
</dbReference>
<evidence type="ECO:0000256" key="3">
    <source>
        <dbReference type="ARBA" id="ARBA00011023"/>
    </source>
</evidence>
<dbReference type="SMART" id="SM01087">
    <property type="entry name" value="COG6"/>
    <property type="match status" value="1"/>
</dbReference>
<evidence type="ECO:0000313" key="16">
    <source>
        <dbReference type="EMBL" id="RMZ73667.1"/>
    </source>
</evidence>
<proteinExistence type="inferred from homology"/>
<comment type="similarity">
    <text evidence="2">Belongs to the GTP cyclohydrolase I type 2/NIF3 family.</text>
</comment>
<dbReference type="PANTHER" id="PTHR21506:SF0">
    <property type="entry name" value="CONSERVED OLIGOMERIC GOLGI COMPLEX SUBUNIT 6"/>
    <property type="match status" value="1"/>
</dbReference>
<feature type="domain" description="Conserved oligomeric complex COG6 N-terminal" evidence="14">
    <location>
        <begin position="60"/>
        <end position="173"/>
    </location>
</feature>
<comment type="subcellular location">
    <subcellularLocation>
        <location evidence="1 12">Golgi apparatus membrane</location>
        <topology evidence="1 12">Peripheral membrane protein</topology>
    </subcellularLocation>
</comment>
<feature type="region of interest" description="Disordered" evidence="13">
    <location>
        <begin position="903"/>
        <end position="929"/>
    </location>
</feature>
<evidence type="ECO:0000256" key="6">
    <source>
        <dbReference type="ARBA" id="ARBA00022927"/>
    </source>
</evidence>
<evidence type="ECO:0000256" key="12">
    <source>
        <dbReference type="RuleBase" id="RU365075"/>
    </source>
</evidence>
<dbReference type="InterPro" id="IPR002678">
    <property type="entry name" value="DUF34/NIF3"/>
</dbReference>
<keyword evidence="6 12" id="KW-0653">Protein transport</keyword>
<dbReference type="InterPro" id="IPR048368">
    <property type="entry name" value="COG6_N"/>
</dbReference>
<feature type="binding site" evidence="11">
    <location>
        <position position="793"/>
    </location>
    <ligand>
        <name>a divalent metal cation</name>
        <dbReference type="ChEBI" id="CHEBI:60240"/>
        <label>1</label>
    </ligand>
</feature>
<keyword evidence="8 12" id="KW-0472">Membrane</keyword>
<dbReference type="EMBL" id="KE747841">
    <property type="protein sequence ID" value="RMZ73667.1"/>
    <property type="molecule type" value="Genomic_DNA"/>
</dbReference>
<feature type="region of interest" description="Disordered" evidence="13">
    <location>
        <begin position="851"/>
        <end position="881"/>
    </location>
</feature>
<keyword evidence="7 12" id="KW-0333">Golgi apparatus</keyword>
<dbReference type="PANTHER" id="PTHR21506">
    <property type="entry name" value="COMPONENT OF OLIGOMERIC GOLGI COMPLEX 6"/>
    <property type="match status" value="1"/>
</dbReference>
<reference evidence="16 17" key="1">
    <citation type="journal article" date="2014" name="PLoS ONE">
        <title>De novo Genome Assembly of the Fungal Plant Pathogen Pyrenophora semeniperda.</title>
        <authorList>
            <person name="Soliai M.M."/>
            <person name="Meyer S.E."/>
            <person name="Udall J.A."/>
            <person name="Elzinga D.E."/>
            <person name="Hermansen R.A."/>
            <person name="Bodily P.M."/>
            <person name="Hart A.A."/>
            <person name="Coleman C.E."/>
        </authorList>
    </citation>
    <scope>NUCLEOTIDE SEQUENCE [LARGE SCALE GENOMIC DNA]</scope>
    <source>
        <strain evidence="16 17">CCB06</strain>
        <tissue evidence="16">Mycelium</tissue>
    </source>
</reference>
<dbReference type="Proteomes" id="UP000265663">
    <property type="component" value="Unassembled WGS sequence"/>
</dbReference>
<evidence type="ECO:0000256" key="9">
    <source>
        <dbReference type="ARBA" id="ARBA00031348"/>
    </source>
</evidence>
<evidence type="ECO:0000259" key="15">
    <source>
        <dbReference type="Pfam" id="PF20653"/>
    </source>
</evidence>
<evidence type="ECO:0000259" key="14">
    <source>
        <dbReference type="Pfam" id="PF06419"/>
    </source>
</evidence>
<evidence type="ECO:0000256" key="11">
    <source>
        <dbReference type="PIRSR" id="PIRSR602678-1"/>
    </source>
</evidence>
<evidence type="ECO:0000256" key="2">
    <source>
        <dbReference type="ARBA" id="ARBA00006964"/>
    </source>
</evidence>
<evidence type="ECO:0000256" key="5">
    <source>
        <dbReference type="ARBA" id="ARBA00022448"/>
    </source>
</evidence>
<dbReference type="InterPro" id="IPR048369">
    <property type="entry name" value="COG6_C"/>
</dbReference>
<keyword evidence="17" id="KW-1185">Reference proteome</keyword>
<evidence type="ECO:0000313" key="17">
    <source>
        <dbReference type="Proteomes" id="UP000265663"/>
    </source>
</evidence>
<comment type="function">
    <text evidence="10">Acts as a component of the peripheral membrane COG complex that is involved in intra-Golgi protein trafficking. COG is located at the cis-Golgi, and regulates tethering of retrograde intra-Golgi vesicles and possibly a number of other membrane trafficking events.</text>
</comment>
<dbReference type="Pfam" id="PF06419">
    <property type="entry name" value="COG6_N"/>
    <property type="match status" value="1"/>
</dbReference>
<dbReference type="SUPFAM" id="SSF102705">
    <property type="entry name" value="NIF3 (NGG1p interacting factor 3)-like"/>
    <property type="match status" value="1"/>
</dbReference>
<feature type="domain" description="Conserved Oligomeric Golgi complex subunit 6 C-terminal" evidence="15">
    <location>
        <begin position="204"/>
        <end position="692"/>
    </location>
</feature>
<dbReference type="FunFam" id="3.40.1390.30:FF:000001">
    <property type="entry name" value="GTP cyclohydrolase 1 type 2"/>
    <property type="match status" value="1"/>
</dbReference>
<evidence type="ECO:0000256" key="7">
    <source>
        <dbReference type="ARBA" id="ARBA00023034"/>
    </source>
</evidence>
<name>A0A3M7MGS3_9PLEO</name>
<protein>
    <recommendedName>
        <fullName evidence="4 12">Conserved oligomeric Golgi complex subunit 6</fullName>
        <shortName evidence="12">COG complex subunit 6</shortName>
    </recommendedName>
    <alternativeName>
        <fullName evidence="9 12">Component of oligomeric Golgi complex 6</fullName>
    </alternativeName>
</protein>
<feature type="binding site" evidence="11">
    <location>
        <position position="831"/>
    </location>
    <ligand>
        <name>a divalent metal cation</name>
        <dbReference type="ChEBI" id="CHEBI:60240"/>
        <label>1</label>
    </ligand>
</feature>
<dbReference type="AlphaFoldDB" id="A0A3M7MGS3"/>
<dbReference type="GO" id="GO:0015031">
    <property type="term" value="P:protein transport"/>
    <property type="evidence" value="ECO:0007669"/>
    <property type="project" value="UniProtKB-KW"/>
</dbReference>
<evidence type="ECO:0000256" key="10">
    <source>
        <dbReference type="ARBA" id="ARBA00043873"/>
    </source>
</evidence>
<dbReference type="GO" id="GO:0017119">
    <property type="term" value="C:Golgi transport complex"/>
    <property type="evidence" value="ECO:0007669"/>
    <property type="project" value="UniProtKB-UniRule"/>
</dbReference>
<organism evidence="16 17">
    <name type="scientific">Pyrenophora seminiperda CCB06</name>
    <dbReference type="NCBI Taxonomy" id="1302712"/>
    <lineage>
        <taxon>Eukaryota</taxon>
        <taxon>Fungi</taxon>
        <taxon>Dikarya</taxon>
        <taxon>Ascomycota</taxon>
        <taxon>Pezizomycotina</taxon>
        <taxon>Dothideomycetes</taxon>
        <taxon>Pleosporomycetidae</taxon>
        <taxon>Pleosporales</taxon>
        <taxon>Pleosporineae</taxon>
        <taxon>Pleosporaceae</taxon>
        <taxon>Pyrenophora</taxon>
    </lineage>
</organism>
<feature type="compositionally biased region" description="Low complexity" evidence="13">
    <location>
        <begin position="14"/>
        <end position="25"/>
    </location>
</feature>
<evidence type="ECO:0000256" key="13">
    <source>
        <dbReference type="SAM" id="MobiDB-lite"/>
    </source>
</evidence>
<keyword evidence="5 12" id="KW-0813">Transport</keyword>
<comment type="similarity">
    <text evidence="3 12">Belongs to the COG6 family.</text>
</comment>
<dbReference type="GO" id="GO:0046872">
    <property type="term" value="F:metal ion binding"/>
    <property type="evidence" value="ECO:0007669"/>
    <property type="project" value="UniProtKB-KW"/>
</dbReference>
<accession>A0A3M7MGS3</accession>
<dbReference type="InterPro" id="IPR036069">
    <property type="entry name" value="DUF34/NIF3_sf"/>
</dbReference>
<gene>
    <name evidence="16" type="ORF">GMOD_00009415</name>
</gene>
<feature type="binding site" evidence="11">
    <location>
        <position position="1025"/>
    </location>
    <ligand>
        <name>a divalent metal cation</name>
        <dbReference type="ChEBI" id="CHEBI:60240"/>
        <label>1</label>
    </ligand>
</feature>
<feature type="region of interest" description="Disordered" evidence="13">
    <location>
        <begin position="1"/>
        <end position="32"/>
    </location>
</feature>
<comment type="function">
    <text evidence="12">Acts as component of the peripheral membrane COG complex that is involved in intra-Golgi protein trafficking. COG is located at the cis-Golgi, and regulates tethering of retrograde intra-Golgi vesicles and possibly a number of other membrane trafficking events.</text>
</comment>
<sequence length="1088" mass="119562">MSDRANPASQNGLSPSTPSTPSTPSVGASSRGTNALATRITNVLSASYADLEIRDALETLDARGVQNTAETRRQLRLDVQKEVIQCNGEIIKDFGQVAEQLKRIGTAISSLNSYCADMRGHIAAANQEAGPVLEEATSLISQKQQVETKQQILNAFTSHFLISEDDATVLTSTAEPVNEDFFQVLTRVKKIHHDSQVLLGTEDQRLGLEVLEQSSKQLNAAFQKLYRWIQREFKTLDLENPQISASVRRSLRVLAERPTLFQSCLDSFAEARESILSDSFHAALTGSTSEEHIATKPIEFHAHDPLRYIGDMLAWVHSTTVSEREALENLFISDGDEIKRSIQAGLESEPWLRGDEDAEVFDGRKALNQLVSRDLTGVARLLRQRTEQVVQGHDDATLAYKIANLIAFYKGTFAKLVGADSDVLDLFDTLESSAMRQFRANMRDYVANVQSDVVTAPADLSPPEFLEGALGMLRILAKSYDTSVAATDDNGEGFQTVLAEGLDPFLNGCEKLQQGMKEPDSTIFAINCLFAAKEVLAQYTFANERVSEIDDTIDENVAKLTAYQHQYLIQESGLVALLDALATITDTPESLKTIPELDAFKPDTLVAVSQQLDEFLPSALIDASENIKLLRNRQMIQDITEAAARKFCEDFELVEAKMIAADDLTYDEEKEDEDQEPGLREMFPRTSGEIRAVPSMQFWFAFTVASSSPTLLAFAMSATTTSAPFSKAVVRAIRRLYPRELADNSWDNTGLLLEAPFNPSRRQSNTVLLTIDLTKAVADEAIALNSSIIIAYHPIIFRGLKSLTLADTQQQSLLRLASHGISVYSPHTAFDSAPGGLGDWLADIVTGTKTSNDLLSPRAQPESSETTNEENNDDPFVEKKRPTFTLNHHPSQALLSFGVSPPADPVTAPHERAAIKPQSPELPSHPNAGMGRIVKFKDPQPLPMLLDRIGKGLHNPKGFPIAIPQGKSIADIEIRSVGICAGSGSTLLSGLDVDLLFTGEMDHHAALAAIEQGRVVISLFHSNSERGFLAEVLLGQLEEAVQEEWTRVREEEKDNEQLKEALEDDDFEIAVSEADRDPYGIVVLKSEA</sequence>
<dbReference type="InterPro" id="IPR010490">
    <property type="entry name" value="COG6"/>
</dbReference>
<comment type="subunit">
    <text evidence="12">Component of the conserved oligomeric Golgi complex.</text>
</comment>
<dbReference type="OrthoDB" id="272987at2759"/>
<keyword evidence="11" id="KW-0479">Metal-binding</keyword>